<keyword evidence="1" id="KW-0378">Hydrolase</keyword>
<sequence>MSRCVRQLLLISSSRLEGYEPLEFAANDINALLKKNNVSTLLFIPYALKDHDTYLANTTKIFSKWGYEVVGIHNSRNPIEAVQKAQAIFVGGGNTFRLLKTLYDNQLIDAIQRRVLEEGVPYIGASAGTNVATRSIHTTNDMPIVFPKSFEGLALVPFNINPHYLDADKNSTHKGETREERIIQYLEEAHAGPVLGLREGSWLQVEGCKATLKGLYAARLFVPKKDAKEYESGNDMSFLLDDDWICRCKQ</sequence>
<name>A0ACB9THA0_HOLOL</name>
<accession>A0ACB9THA0</accession>
<reference evidence="1" key="1">
    <citation type="submission" date="2022-04" db="EMBL/GenBank/DDBJ databases">
        <title>Chromosome-scale genome assembly of Holotrichia oblita Faldermann.</title>
        <authorList>
            <person name="Rongchong L."/>
        </authorList>
    </citation>
    <scope>NUCLEOTIDE SEQUENCE</scope>
    <source>
        <strain evidence="1">81SQS9</strain>
    </source>
</reference>
<keyword evidence="1" id="KW-0645">Protease</keyword>
<evidence type="ECO:0000313" key="1">
    <source>
        <dbReference type="EMBL" id="KAI4466207.1"/>
    </source>
</evidence>
<organism evidence="1 2">
    <name type="scientific">Holotrichia oblita</name>
    <name type="common">Chafer beetle</name>
    <dbReference type="NCBI Taxonomy" id="644536"/>
    <lineage>
        <taxon>Eukaryota</taxon>
        <taxon>Metazoa</taxon>
        <taxon>Ecdysozoa</taxon>
        <taxon>Arthropoda</taxon>
        <taxon>Hexapoda</taxon>
        <taxon>Insecta</taxon>
        <taxon>Pterygota</taxon>
        <taxon>Neoptera</taxon>
        <taxon>Endopterygota</taxon>
        <taxon>Coleoptera</taxon>
        <taxon>Polyphaga</taxon>
        <taxon>Scarabaeiformia</taxon>
        <taxon>Scarabaeidae</taxon>
        <taxon>Melolonthinae</taxon>
        <taxon>Holotrichia</taxon>
    </lineage>
</organism>
<comment type="caution">
    <text evidence="1">The sequence shown here is derived from an EMBL/GenBank/DDBJ whole genome shotgun (WGS) entry which is preliminary data.</text>
</comment>
<evidence type="ECO:0000313" key="2">
    <source>
        <dbReference type="Proteomes" id="UP001056778"/>
    </source>
</evidence>
<dbReference type="Proteomes" id="UP001056778">
    <property type="component" value="Chromosome 3"/>
</dbReference>
<protein>
    <submittedName>
        <fullName evidence="1">Protease s51 alpha-aspartyl dipeptidase</fullName>
    </submittedName>
</protein>
<gene>
    <name evidence="1" type="ORF">MML48_3g00010198</name>
</gene>
<dbReference type="EMBL" id="CM043017">
    <property type="protein sequence ID" value="KAI4466207.1"/>
    <property type="molecule type" value="Genomic_DNA"/>
</dbReference>
<keyword evidence="2" id="KW-1185">Reference proteome</keyword>
<proteinExistence type="predicted"/>